<sequence length="313" mass="34293">MAIYRGPIVDAHHHLWDLALGRHAWLRSTSKDRGALGDLAPIRRTHLPADYRVAAANQNVVATVHCEAGWDVADCVGETHWLESLAREDGVAISYVAQVPLKAAKAAALVAQQAGFARVCGIRDALAWDSDPARRFAAAGDLMTDPGWRSGFRALGDHALSFDALVFPRQLDQLRQLATDFPNQLIILNHCGSPIDRDPEGMRHWAEALGRLAAAPNVAIKISDLVAYDHHWTLDSLREVTLRCVDCFGPGRAMFASDFPVAGLHASFDDIFEAFKAIVSDFSESDQRALFCDTAARLYRLDLPSPPLPLASR</sequence>
<dbReference type="PANTHER" id="PTHR43569:SF1">
    <property type="entry name" value="BLL3371 PROTEIN"/>
    <property type="match status" value="1"/>
</dbReference>
<evidence type="ECO:0000313" key="3">
    <source>
        <dbReference type="EMBL" id="GLR91160.1"/>
    </source>
</evidence>
<comment type="caution">
    <text evidence="3">The sequence shown here is derived from an EMBL/GenBank/DDBJ whole genome shotgun (WGS) entry which is preliminary data.</text>
</comment>
<dbReference type="Gene3D" id="3.20.20.140">
    <property type="entry name" value="Metal-dependent hydrolases"/>
    <property type="match status" value="1"/>
</dbReference>
<protein>
    <recommendedName>
        <fullName evidence="2">Amidohydrolase-related domain-containing protein</fullName>
    </recommendedName>
</protein>
<dbReference type="InterPro" id="IPR006680">
    <property type="entry name" value="Amidohydro-rel"/>
</dbReference>
<dbReference type="SUPFAM" id="SSF51556">
    <property type="entry name" value="Metallo-dependent hydrolases"/>
    <property type="match status" value="1"/>
</dbReference>
<proteinExistence type="inferred from homology"/>
<keyword evidence="4" id="KW-1185">Reference proteome</keyword>
<dbReference type="RefSeq" id="WP_284274354.1">
    <property type="nucleotide sequence ID" value="NZ_BSOW01000043.1"/>
</dbReference>
<accession>A0ABQ6B9Y1</accession>
<gene>
    <name evidence="3" type="ORF">GCM10007857_78760</name>
</gene>
<name>A0ABQ6B9Y1_9BRAD</name>
<dbReference type="EMBL" id="BSOW01000043">
    <property type="protein sequence ID" value="GLR91160.1"/>
    <property type="molecule type" value="Genomic_DNA"/>
</dbReference>
<evidence type="ECO:0000259" key="2">
    <source>
        <dbReference type="Pfam" id="PF04909"/>
    </source>
</evidence>
<evidence type="ECO:0000313" key="4">
    <source>
        <dbReference type="Proteomes" id="UP001156905"/>
    </source>
</evidence>
<organism evidence="3 4">
    <name type="scientific">Bradyrhizobium iriomotense</name>
    <dbReference type="NCBI Taxonomy" id="441950"/>
    <lineage>
        <taxon>Bacteria</taxon>
        <taxon>Pseudomonadati</taxon>
        <taxon>Pseudomonadota</taxon>
        <taxon>Alphaproteobacteria</taxon>
        <taxon>Hyphomicrobiales</taxon>
        <taxon>Nitrobacteraceae</taxon>
        <taxon>Bradyrhizobium</taxon>
    </lineage>
</organism>
<comment type="similarity">
    <text evidence="1">Belongs to the metallo-dependent hydrolases superfamily.</text>
</comment>
<dbReference type="PANTHER" id="PTHR43569">
    <property type="entry name" value="AMIDOHYDROLASE"/>
    <property type="match status" value="1"/>
</dbReference>
<dbReference type="Pfam" id="PF04909">
    <property type="entry name" value="Amidohydro_2"/>
    <property type="match status" value="1"/>
</dbReference>
<dbReference type="InterPro" id="IPR032466">
    <property type="entry name" value="Metal_Hydrolase"/>
</dbReference>
<evidence type="ECO:0000256" key="1">
    <source>
        <dbReference type="ARBA" id="ARBA00038310"/>
    </source>
</evidence>
<feature type="domain" description="Amidohydrolase-related" evidence="2">
    <location>
        <begin position="9"/>
        <end position="301"/>
    </location>
</feature>
<reference evidence="4" key="1">
    <citation type="journal article" date="2019" name="Int. J. Syst. Evol. Microbiol.">
        <title>The Global Catalogue of Microorganisms (GCM) 10K type strain sequencing project: providing services to taxonomists for standard genome sequencing and annotation.</title>
        <authorList>
            <consortium name="The Broad Institute Genomics Platform"/>
            <consortium name="The Broad Institute Genome Sequencing Center for Infectious Disease"/>
            <person name="Wu L."/>
            <person name="Ma J."/>
        </authorList>
    </citation>
    <scope>NUCLEOTIDE SEQUENCE [LARGE SCALE GENOMIC DNA]</scope>
    <source>
        <strain evidence="4">NBRC 102520</strain>
    </source>
</reference>
<dbReference type="Proteomes" id="UP001156905">
    <property type="component" value="Unassembled WGS sequence"/>
</dbReference>
<dbReference type="InterPro" id="IPR052350">
    <property type="entry name" value="Metallo-dep_Lactonases"/>
</dbReference>